<organism evidence="2">
    <name type="scientific">Chromera velia CCMP2878</name>
    <dbReference type="NCBI Taxonomy" id="1169474"/>
    <lineage>
        <taxon>Eukaryota</taxon>
        <taxon>Sar</taxon>
        <taxon>Alveolata</taxon>
        <taxon>Colpodellida</taxon>
        <taxon>Chromeraceae</taxon>
        <taxon>Chromera</taxon>
    </lineage>
</organism>
<proteinExistence type="predicted"/>
<feature type="compositionally biased region" description="Acidic residues" evidence="1">
    <location>
        <begin position="578"/>
        <end position="589"/>
    </location>
</feature>
<evidence type="ECO:0000256" key="1">
    <source>
        <dbReference type="SAM" id="MobiDB-lite"/>
    </source>
</evidence>
<dbReference type="AlphaFoldDB" id="A0A0G4FFZ6"/>
<reference evidence="2" key="1">
    <citation type="submission" date="2014-11" db="EMBL/GenBank/DDBJ databases">
        <authorList>
            <person name="Otto D Thomas"/>
            <person name="Naeem Raeece"/>
        </authorList>
    </citation>
    <scope>NUCLEOTIDE SEQUENCE</scope>
</reference>
<feature type="compositionally biased region" description="Basic and acidic residues" evidence="1">
    <location>
        <begin position="309"/>
        <end position="335"/>
    </location>
</feature>
<name>A0A0G4FFZ6_9ALVE</name>
<evidence type="ECO:0000313" key="2">
    <source>
        <dbReference type="EMBL" id="CEM11992.1"/>
    </source>
</evidence>
<feature type="region of interest" description="Disordered" evidence="1">
    <location>
        <begin position="367"/>
        <end position="603"/>
    </location>
</feature>
<feature type="non-terminal residue" evidence="2">
    <location>
        <position position="1"/>
    </location>
</feature>
<feature type="compositionally biased region" description="Low complexity" evidence="1">
    <location>
        <begin position="439"/>
        <end position="455"/>
    </location>
</feature>
<dbReference type="PRINTS" id="PR01217">
    <property type="entry name" value="PRICHEXTENSN"/>
</dbReference>
<feature type="compositionally biased region" description="Basic and acidic residues" evidence="1">
    <location>
        <begin position="472"/>
        <end position="481"/>
    </location>
</feature>
<dbReference type="EMBL" id="CDMZ01000331">
    <property type="protein sequence ID" value="CEM11992.1"/>
    <property type="molecule type" value="Genomic_DNA"/>
</dbReference>
<dbReference type="VEuPathDB" id="CryptoDB:Cvel_16725"/>
<sequence>GLAAVEQLTSAAPRWFPFCSGEKLGEEATREEHIAACLLWRAMGSLSRALLEALLHQLLHDREAFEDVGANLYLQGTVSVSLSSAGVGVSTTPWMPPFHVFASGGFEVEGGEMGVEVKEKVKERASVRFSKQHQFFRLRDFKEDAICIPLVKQSSKEGTEASLAMSSQGLPSDRSESAMDYSLTWSTRSMLETLAYKFKRKDDVRSNYEQGPTVKRTKKVKTIRSVFCCKTKVNKVVRCADGNSWVEFSKCKEYDMTDDLEGLQKKNNCMIAGEDVSGRVFAKWEDVPQVQVYDDVYVNVFESLKEKNEEAFKEKQRGGKKTAESVIECSDKPPTEVEPLLFKEDSDDQSEGSITSEAAGDLLGHIVTTPSMTGTPPTPKPSPPASPPPPSTTPDLPPGPDSVKSEDEKGDGIEEEPSKPTLPQNTPTDPEPSPEPDPISDVPTDKPSSSGSSEPKVPEKSSPSPPVPPSDQKGEKDEGERFNYLSPEAWKKWWNTPSPDTDSDSDPYIPPERKRKDADDMFAMPGVWGPHVFDSDDDNDDDGFWASDSPSAPSYGDDGSEHYDEPETTPEEPKGGGDEDESPESEPEYEFPAIEDPFSQLLW</sequence>
<protein>
    <submittedName>
        <fullName evidence="2">Uncharacterized protein</fullName>
    </submittedName>
</protein>
<feature type="region of interest" description="Disordered" evidence="1">
    <location>
        <begin position="309"/>
        <end position="337"/>
    </location>
</feature>
<feature type="compositionally biased region" description="Basic and acidic residues" evidence="1">
    <location>
        <begin position="559"/>
        <end position="577"/>
    </location>
</feature>
<feature type="compositionally biased region" description="Pro residues" evidence="1">
    <location>
        <begin position="376"/>
        <end position="400"/>
    </location>
</feature>
<accession>A0A0G4FFZ6</accession>
<feature type="compositionally biased region" description="Basic and acidic residues" evidence="1">
    <location>
        <begin position="403"/>
        <end position="418"/>
    </location>
</feature>
<gene>
    <name evidence="2" type="ORF">Cvel_16725</name>
</gene>